<sequence>MAQQSASHLDEIADLQSEGHYLSKKFQFPDADAVFQSIDKVRFAVYKKELAFSSGGFPPAEFISDTKELIDLPERAIILDLLFSFTRPQRFPDIHTLGIETLIELGDAAEKYEVFAAIMACKILLRVNIPTHPLRVFQYAGKYEYSDLMDDAAPFILDTPLLRILEFNMSERYFKAWVAPLLGSISEHLRNVAPERSAHDSPEL</sequence>
<dbReference type="Proteomes" id="UP000308600">
    <property type="component" value="Unassembled WGS sequence"/>
</dbReference>
<organism evidence="1 2">
    <name type="scientific">Pluteus cervinus</name>
    <dbReference type="NCBI Taxonomy" id="181527"/>
    <lineage>
        <taxon>Eukaryota</taxon>
        <taxon>Fungi</taxon>
        <taxon>Dikarya</taxon>
        <taxon>Basidiomycota</taxon>
        <taxon>Agaricomycotina</taxon>
        <taxon>Agaricomycetes</taxon>
        <taxon>Agaricomycetidae</taxon>
        <taxon>Agaricales</taxon>
        <taxon>Pluteineae</taxon>
        <taxon>Pluteaceae</taxon>
        <taxon>Pluteus</taxon>
    </lineage>
</organism>
<gene>
    <name evidence="1" type="ORF">BDN72DRAFT_902877</name>
</gene>
<reference evidence="1 2" key="1">
    <citation type="journal article" date="2019" name="Nat. Ecol. Evol.">
        <title>Megaphylogeny resolves global patterns of mushroom evolution.</title>
        <authorList>
            <person name="Varga T."/>
            <person name="Krizsan K."/>
            <person name="Foldi C."/>
            <person name="Dima B."/>
            <person name="Sanchez-Garcia M."/>
            <person name="Sanchez-Ramirez S."/>
            <person name="Szollosi G.J."/>
            <person name="Szarkandi J.G."/>
            <person name="Papp V."/>
            <person name="Albert L."/>
            <person name="Andreopoulos W."/>
            <person name="Angelini C."/>
            <person name="Antonin V."/>
            <person name="Barry K.W."/>
            <person name="Bougher N.L."/>
            <person name="Buchanan P."/>
            <person name="Buyck B."/>
            <person name="Bense V."/>
            <person name="Catcheside P."/>
            <person name="Chovatia M."/>
            <person name="Cooper J."/>
            <person name="Damon W."/>
            <person name="Desjardin D."/>
            <person name="Finy P."/>
            <person name="Geml J."/>
            <person name="Haridas S."/>
            <person name="Hughes K."/>
            <person name="Justo A."/>
            <person name="Karasinski D."/>
            <person name="Kautmanova I."/>
            <person name="Kiss B."/>
            <person name="Kocsube S."/>
            <person name="Kotiranta H."/>
            <person name="LaButti K.M."/>
            <person name="Lechner B.E."/>
            <person name="Liimatainen K."/>
            <person name="Lipzen A."/>
            <person name="Lukacs Z."/>
            <person name="Mihaltcheva S."/>
            <person name="Morgado L.N."/>
            <person name="Niskanen T."/>
            <person name="Noordeloos M.E."/>
            <person name="Ohm R.A."/>
            <person name="Ortiz-Santana B."/>
            <person name="Ovrebo C."/>
            <person name="Racz N."/>
            <person name="Riley R."/>
            <person name="Savchenko A."/>
            <person name="Shiryaev A."/>
            <person name="Soop K."/>
            <person name="Spirin V."/>
            <person name="Szebenyi C."/>
            <person name="Tomsovsky M."/>
            <person name="Tulloss R.E."/>
            <person name="Uehling J."/>
            <person name="Grigoriev I.V."/>
            <person name="Vagvolgyi C."/>
            <person name="Papp T."/>
            <person name="Martin F.M."/>
            <person name="Miettinen O."/>
            <person name="Hibbett D.S."/>
            <person name="Nagy L.G."/>
        </authorList>
    </citation>
    <scope>NUCLEOTIDE SEQUENCE [LARGE SCALE GENOMIC DNA]</scope>
    <source>
        <strain evidence="1 2">NL-1719</strain>
    </source>
</reference>
<protein>
    <submittedName>
        <fullName evidence="1">Uncharacterized protein</fullName>
    </submittedName>
</protein>
<accession>A0ACD3ABR9</accession>
<proteinExistence type="predicted"/>
<evidence type="ECO:0000313" key="1">
    <source>
        <dbReference type="EMBL" id="TFK62870.1"/>
    </source>
</evidence>
<keyword evidence="2" id="KW-1185">Reference proteome</keyword>
<dbReference type="EMBL" id="ML208554">
    <property type="protein sequence ID" value="TFK62870.1"/>
    <property type="molecule type" value="Genomic_DNA"/>
</dbReference>
<name>A0ACD3ABR9_9AGAR</name>
<evidence type="ECO:0000313" key="2">
    <source>
        <dbReference type="Proteomes" id="UP000308600"/>
    </source>
</evidence>